<dbReference type="Proteomes" id="UP001153069">
    <property type="component" value="Unassembled WGS sequence"/>
</dbReference>
<gene>
    <name evidence="8" type="ORF">SEMRO_2000_G310250.1</name>
</gene>
<protein>
    <submittedName>
        <fullName evidence="8">Leucine Rich Repeat</fullName>
    </submittedName>
</protein>
<accession>A0A9N8HYI0</accession>
<dbReference type="InterPro" id="IPR003591">
    <property type="entry name" value="Leu-rich_rpt_typical-subtyp"/>
</dbReference>
<dbReference type="SMART" id="SM00369">
    <property type="entry name" value="LRR_TYP"/>
    <property type="match status" value="4"/>
</dbReference>
<feature type="compositionally biased region" description="Polar residues" evidence="6">
    <location>
        <begin position="1"/>
        <end position="12"/>
    </location>
</feature>
<dbReference type="InterPro" id="IPR032675">
    <property type="entry name" value="LRR_dom_sf"/>
</dbReference>
<keyword evidence="4" id="KW-0067">ATP-binding</keyword>
<dbReference type="EMBL" id="CAICTM010001998">
    <property type="protein sequence ID" value="CAB9527458.1"/>
    <property type="molecule type" value="Genomic_DNA"/>
</dbReference>
<keyword evidence="7" id="KW-1133">Transmembrane helix</keyword>
<dbReference type="FunFam" id="3.80.10.10:FF:000095">
    <property type="entry name" value="LRR receptor-like serine/threonine-protein kinase GSO1"/>
    <property type="match status" value="1"/>
</dbReference>
<evidence type="ECO:0000313" key="9">
    <source>
        <dbReference type="Proteomes" id="UP001153069"/>
    </source>
</evidence>
<comment type="caution">
    <text evidence="8">The sequence shown here is derived from an EMBL/GenBank/DDBJ whole genome shotgun (WGS) entry which is preliminary data.</text>
</comment>
<dbReference type="AlphaFoldDB" id="A0A9N8HYI0"/>
<evidence type="ECO:0000256" key="5">
    <source>
        <dbReference type="ARBA" id="ARBA00023136"/>
    </source>
</evidence>
<evidence type="ECO:0000256" key="7">
    <source>
        <dbReference type="SAM" id="Phobius"/>
    </source>
</evidence>
<reference evidence="8" key="1">
    <citation type="submission" date="2020-06" db="EMBL/GenBank/DDBJ databases">
        <authorList>
            <consortium name="Plant Systems Biology data submission"/>
        </authorList>
    </citation>
    <scope>NUCLEOTIDE SEQUENCE</scope>
    <source>
        <strain evidence="8">D6</strain>
    </source>
</reference>
<dbReference type="OrthoDB" id="38453at2759"/>
<dbReference type="PANTHER" id="PTHR48056">
    <property type="entry name" value="LRR RECEPTOR-LIKE SERINE/THREONINE-PROTEIN KINASE-RELATED"/>
    <property type="match status" value="1"/>
</dbReference>
<keyword evidence="2" id="KW-0677">Repeat</keyword>
<keyword evidence="3" id="KW-0547">Nucleotide-binding</keyword>
<dbReference type="InterPro" id="IPR050647">
    <property type="entry name" value="Plant_LRR-RLKs"/>
</dbReference>
<dbReference type="PANTHER" id="PTHR48056:SF81">
    <property type="entry name" value="RECEPTOR PROTEIN-TYROSINE KINASE CEPR1"/>
    <property type="match status" value="1"/>
</dbReference>
<dbReference type="GO" id="GO:0005524">
    <property type="term" value="F:ATP binding"/>
    <property type="evidence" value="ECO:0007669"/>
    <property type="project" value="UniProtKB-KW"/>
</dbReference>
<proteinExistence type="predicted"/>
<dbReference type="InterPro" id="IPR001611">
    <property type="entry name" value="Leu-rich_rpt"/>
</dbReference>
<feature type="compositionally biased region" description="Basic and acidic residues" evidence="6">
    <location>
        <begin position="56"/>
        <end position="71"/>
    </location>
</feature>
<keyword evidence="7" id="KW-0812">Transmembrane</keyword>
<feature type="region of interest" description="Disordered" evidence="6">
    <location>
        <begin position="87"/>
        <end position="118"/>
    </location>
</feature>
<evidence type="ECO:0000256" key="4">
    <source>
        <dbReference type="ARBA" id="ARBA00022840"/>
    </source>
</evidence>
<feature type="compositionally biased region" description="Basic and acidic residues" evidence="6">
    <location>
        <begin position="192"/>
        <end position="204"/>
    </location>
</feature>
<evidence type="ECO:0000256" key="1">
    <source>
        <dbReference type="ARBA" id="ARBA00022614"/>
    </source>
</evidence>
<evidence type="ECO:0000256" key="6">
    <source>
        <dbReference type="SAM" id="MobiDB-lite"/>
    </source>
</evidence>
<name>A0A9N8HYI0_9STRA</name>
<keyword evidence="9" id="KW-1185">Reference proteome</keyword>
<dbReference type="Pfam" id="PF00560">
    <property type="entry name" value="LRR_1"/>
    <property type="match status" value="3"/>
</dbReference>
<dbReference type="Gene3D" id="3.80.10.10">
    <property type="entry name" value="Ribonuclease Inhibitor"/>
    <property type="match status" value="2"/>
</dbReference>
<feature type="transmembrane region" description="Helical" evidence="7">
    <location>
        <begin position="270"/>
        <end position="291"/>
    </location>
</feature>
<evidence type="ECO:0000313" key="8">
    <source>
        <dbReference type="EMBL" id="CAB9527458.1"/>
    </source>
</evidence>
<feature type="region of interest" description="Disordered" evidence="6">
    <location>
        <begin position="1"/>
        <end position="75"/>
    </location>
</feature>
<organism evidence="8 9">
    <name type="scientific">Seminavis robusta</name>
    <dbReference type="NCBI Taxonomy" id="568900"/>
    <lineage>
        <taxon>Eukaryota</taxon>
        <taxon>Sar</taxon>
        <taxon>Stramenopiles</taxon>
        <taxon>Ochrophyta</taxon>
        <taxon>Bacillariophyta</taxon>
        <taxon>Bacillariophyceae</taxon>
        <taxon>Bacillariophycidae</taxon>
        <taxon>Naviculales</taxon>
        <taxon>Naviculaceae</taxon>
        <taxon>Seminavis</taxon>
    </lineage>
</organism>
<evidence type="ECO:0000256" key="2">
    <source>
        <dbReference type="ARBA" id="ARBA00022737"/>
    </source>
</evidence>
<feature type="region of interest" description="Disordered" evidence="6">
    <location>
        <begin position="188"/>
        <end position="207"/>
    </location>
</feature>
<keyword evidence="5 7" id="KW-0472">Membrane</keyword>
<evidence type="ECO:0000256" key="3">
    <source>
        <dbReference type="ARBA" id="ARBA00022741"/>
    </source>
</evidence>
<sequence>MKELAKSNSNNGAFVEAEFSLEENTGEKQSMPPSFPPNPRSTATNAAKGSMESETEAEKREHPEMESKHENGTTMCPKRHAALLSTTAQVVPIGAANGEDDCSQEESRSTKKRPLGPQEAVVKTPYAHPFMRQLMRESAPPTGAAGDLETGVFGFVPLPNPLPTSSEDRSNAAKQHQEHVVPGAFAISGHRRGTDSHEESKEEIETSQDFQVELVCNNSGRQGVYSESYSSTLSVAMLVDSEPHLEIPQAKEFDTTASKQREQGIRQFKIKIFAGVSLLILILVILVAILVPQTNATDYVTTAAPREEEVTKGDPTQAPTSFESLMLSLLPEQTISAIHGVSESPQSKAFDWILEDNFHLPYLSDNRKLQRFALATLYFATDGDNWATNTHWLNHSVHECEWHNVSSFALKAEMSGYLPGYLSDFFPSHVPAPTTCHSDGSYQQLWLDNNGLAGSLPLELFWLTSLESLSMAKNRLQGTISSHVGKLESLKLLDLSFQENAGLGGSVPSEIGLLTHMRLLSLEENQHTSFPTELWQLTNLEILWLANNNLEGTIPSVIGAFSNMWVLGIDLCNITGTIPTEIGQMEKLEWLYLDENRLTGSLPSELGRLSRMDMMRFSGNSLEGTLPTELGLVTSTCLLFLQENKFSGQLPSELGMLTSLSVILNLGANEFTGTIPTELGLLNNLDMLTFDNGFLTGPVPSELGLLSSIERLSFANNSLSGSIPPELSSLQQSLHTMILQGNPLLSGRIPDGLCSVNASCSQTHYKNPCQAPFGLFFDCTRMLCGCGCSCVNG</sequence>
<keyword evidence="1" id="KW-0433">Leucine-rich repeat</keyword>
<dbReference type="SUPFAM" id="SSF52058">
    <property type="entry name" value="L domain-like"/>
    <property type="match status" value="1"/>
</dbReference>